<dbReference type="Proteomes" id="UP000308705">
    <property type="component" value="Unassembled WGS sequence"/>
</dbReference>
<dbReference type="AlphaFoldDB" id="A0A4U3M925"/>
<proteinExistence type="predicted"/>
<dbReference type="EMBL" id="SZQA01000027">
    <property type="protein sequence ID" value="TKK85485.1"/>
    <property type="molecule type" value="Genomic_DNA"/>
</dbReference>
<sequence>MRASEGITRSTQIIVARPTEPGDRAYGPTGLAIRLSTSRPVDLAIRISAPRTAKALHRAHRTTGILIGISATCATETLARPLGQAQRV</sequence>
<evidence type="ECO:0000313" key="2">
    <source>
        <dbReference type="Proteomes" id="UP000308705"/>
    </source>
</evidence>
<evidence type="ECO:0000313" key="1">
    <source>
        <dbReference type="EMBL" id="TKK85485.1"/>
    </source>
</evidence>
<protein>
    <submittedName>
        <fullName evidence="1">Uncharacterized protein</fullName>
    </submittedName>
</protein>
<accession>A0A4U3M925</accession>
<gene>
    <name evidence="1" type="ORF">FDA94_25430</name>
</gene>
<organism evidence="1 2">
    <name type="scientific">Herbidospora galbida</name>
    <dbReference type="NCBI Taxonomy" id="2575442"/>
    <lineage>
        <taxon>Bacteria</taxon>
        <taxon>Bacillati</taxon>
        <taxon>Actinomycetota</taxon>
        <taxon>Actinomycetes</taxon>
        <taxon>Streptosporangiales</taxon>
        <taxon>Streptosporangiaceae</taxon>
        <taxon>Herbidospora</taxon>
    </lineage>
</organism>
<dbReference type="RefSeq" id="WP_137249594.1">
    <property type="nucleotide sequence ID" value="NZ_SZQA01000027.1"/>
</dbReference>
<name>A0A4U3M925_9ACTN</name>
<reference evidence="1 2" key="1">
    <citation type="submission" date="2019-04" db="EMBL/GenBank/DDBJ databases">
        <title>Herbidospora sp. NEAU-GS14.nov., a novel actinomycete isolated from soil.</title>
        <authorList>
            <person name="Han L."/>
        </authorList>
    </citation>
    <scope>NUCLEOTIDE SEQUENCE [LARGE SCALE GENOMIC DNA]</scope>
    <source>
        <strain evidence="1 2">NEAU-GS14</strain>
    </source>
</reference>
<keyword evidence="2" id="KW-1185">Reference proteome</keyword>
<comment type="caution">
    <text evidence="1">The sequence shown here is derived from an EMBL/GenBank/DDBJ whole genome shotgun (WGS) entry which is preliminary data.</text>
</comment>